<dbReference type="InterPro" id="IPR011004">
    <property type="entry name" value="Trimer_LpxA-like_sf"/>
</dbReference>
<dbReference type="Pfam" id="PF00132">
    <property type="entry name" value="Hexapep"/>
    <property type="match status" value="1"/>
</dbReference>
<dbReference type="InterPro" id="IPR051159">
    <property type="entry name" value="Hexapeptide_acetyltransf"/>
</dbReference>
<reference evidence="2" key="1">
    <citation type="journal article" date="2019" name="Int. J. Syst. Evol. Microbiol.">
        <title>The Global Catalogue of Microorganisms (GCM) 10K type strain sequencing project: providing services to taxonomists for standard genome sequencing and annotation.</title>
        <authorList>
            <consortium name="The Broad Institute Genomics Platform"/>
            <consortium name="The Broad Institute Genome Sequencing Center for Infectious Disease"/>
            <person name="Wu L."/>
            <person name="Ma J."/>
        </authorList>
    </citation>
    <scope>NUCLEOTIDE SEQUENCE [LARGE SCALE GENOMIC DNA]</scope>
    <source>
        <strain evidence="2">CCUG 55609</strain>
    </source>
</reference>
<keyword evidence="2" id="KW-1185">Reference proteome</keyword>
<dbReference type="PANTHER" id="PTHR23416:SF78">
    <property type="entry name" value="LIPOPOLYSACCHARIDE BIOSYNTHESIS O-ACETYL TRANSFERASE WBBJ-RELATED"/>
    <property type="match status" value="1"/>
</dbReference>
<proteinExistence type="predicted"/>
<dbReference type="Gene3D" id="2.160.10.10">
    <property type="entry name" value="Hexapeptide repeat proteins"/>
    <property type="match status" value="1"/>
</dbReference>
<dbReference type="EMBL" id="JBHTNF010000001">
    <property type="protein sequence ID" value="MFD1326990.1"/>
    <property type="molecule type" value="Genomic_DNA"/>
</dbReference>
<comment type="caution">
    <text evidence="1">The sequence shown here is derived from an EMBL/GenBank/DDBJ whole genome shotgun (WGS) entry which is preliminary data.</text>
</comment>
<protein>
    <submittedName>
        <fullName evidence="1">Acyltransferase</fullName>
    </submittedName>
</protein>
<dbReference type="SUPFAM" id="SSF51161">
    <property type="entry name" value="Trimeric LpxA-like enzymes"/>
    <property type="match status" value="1"/>
</dbReference>
<accession>A0ABW3YTJ3</accession>
<dbReference type="GO" id="GO:0016746">
    <property type="term" value="F:acyltransferase activity"/>
    <property type="evidence" value="ECO:0007669"/>
    <property type="project" value="UniProtKB-KW"/>
</dbReference>
<organism evidence="1 2">
    <name type="scientific">Mycoplana ramosa</name>
    <name type="common">Mycoplana bullata</name>
    <dbReference type="NCBI Taxonomy" id="40837"/>
    <lineage>
        <taxon>Bacteria</taxon>
        <taxon>Pseudomonadati</taxon>
        <taxon>Pseudomonadota</taxon>
        <taxon>Alphaproteobacteria</taxon>
        <taxon>Hyphomicrobiales</taxon>
        <taxon>Rhizobiaceae</taxon>
        <taxon>Mycoplana</taxon>
    </lineage>
</organism>
<sequence>MQIEEKGSGNVINVAGPRSRAVTITVTGNNNRISVGNFSTGGLSITVDGDGCEIHLGNLRFAKKLSVLAKAGAKVSIGDKTSVMNASIFAIGSQVSIGQDCMLSFPVNIRTHDGHGIYDIHTGNMVNQAGPVEIGDHVWIGMQSIVCRGTRIGNGSIIGARSYVQNMTVPACSIAAGSPARILKHDVTWDRSMAGNLFDETAMISGDILSLLTDQHDKVS</sequence>
<name>A0ABW3YTJ3_MYCRA</name>
<evidence type="ECO:0000313" key="2">
    <source>
        <dbReference type="Proteomes" id="UP001597173"/>
    </source>
</evidence>
<dbReference type="PANTHER" id="PTHR23416">
    <property type="entry name" value="SIALIC ACID SYNTHASE-RELATED"/>
    <property type="match status" value="1"/>
</dbReference>
<keyword evidence="1" id="KW-0808">Transferase</keyword>
<evidence type="ECO:0000313" key="1">
    <source>
        <dbReference type="EMBL" id="MFD1326990.1"/>
    </source>
</evidence>
<dbReference type="Proteomes" id="UP001597173">
    <property type="component" value="Unassembled WGS sequence"/>
</dbReference>
<keyword evidence="1" id="KW-0012">Acyltransferase</keyword>
<gene>
    <name evidence="1" type="ORF">ACFQ33_03670</name>
</gene>
<dbReference type="InterPro" id="IPR001451">
    <property type="entry name" value="Hexapep"/>
</dbReference>
<dbReference type="RefSeq" id="WP_374837271.1">
    <property type="nucleotide sequence ID" value="NZ_JBHEEW010000004.1"/>
</dbReference>
<dbReference type="CDD" id="cd04647">
    <property type="entry name" value="LbH_MAT_like"/>
    <property type="match status" value="1"/>
</dbReference>